<evidence type="ECO:0008006" key="3">
    <source>
        <dbReference type="Google" id="ProtNLM"/>
    </source>
</evidence>
<proteinExistence type="predicted"/>
<organism evidence="1 2">
    <name type="scientific">Candidatus Sungbacteria bacterium RIFCSPHIGHO2_02_FULL_47_11</name>
    <dbReference type="NCBI Taxonomy" id="1802270"/>
    <lineage>
        <taxon>Bacteria</taxon>
        <taxon>Candidatus Sungiibacteriota</taxon>
    </lineage>
</organism>
<dbReference type="EMBL" id="MHQI01000030">
    <property type="protein sequence ID" value="OGZ99931.1"/>
    <property type="molecule type" value="Genomic_DNA"/>
</dbReference>
<reference evidence="1 2" key="1">
    <citation type="journal article" date="2016" name="Nat. Commun.">
        <title>Thousands of microbial genomes shed light on interconnected biogeochemical processes in an aquifer system.</title>
        <authorList>
            <person name="Anantharaman K."/>
            <person name="Brown C.T."/>
            <person name="Hug L.A."/>
            <person name="Sharon I."/>
            <person name="Castelle C.J."/>
            <person name="Probst A.J."/>
            <person name="Thomas B.C."/>
            <person name="Singh A."/>
            <person name="Wilkins M.J."/>
            <person name="Karaoz U."/>
            <person name="Brodie E.L."/>
            <person name="Williams K.H."/>
            <person name="Hubbard S.S."/>
            <person name="Banfield J.F."/>
        </authorList>
    </citation>
    <scope>NUCLEOTIDE SEQUENCE [LARGE SCALE GENOMIC DNA]</scope>
</reference>
<dbReference type="Gene3D" id="2.60.120.10">
    <property type="entry name" value="Jelly Rolls"/>
    <property type="match status" value="1"/>
</dbReference>
<dbReference type="InterPro" id="IPR014710">
    <property type="entry name" value="RmlC-like_jellyroll"/>
</dbReference>
<dbReference type="Proteomes" id="UP000179023">
    <property type="component" value="Unassembled WGS sequence"/>
</dbReference>
<comment type="caution">
    <text evidence="1">The sequence shown here is derived from an EMBL/GenBank/DDBJ whole genome shotgun (WGS) entry which is preliminary data.</text>
</comment>
<evidence type="ECO:0000313" key="2">
    <source>
        <dbReference type="Proteomes" id="UP000179023"/>
    </source>
</evidence>
<accession>A0A1G2KMW4</accession>
<dbReference type="AlphaFoldDB" id="A0A1G2KMW4"/>
<dbReference type="InterPro" id="IPR011051">
    <property type="entry name" value="RmlC_Cupin_sf"/>
</dbReference>
<protein>
    <recommendedName>
        <fullName evidence="3">Cupin type-1 domain-containing protein</fullName>
    </recommendedName>
</protein>
<name>A0A1G2KMW4_9BACT</name>
<sequence>MAKVISQSQIEEAVASIDRGVKKSVIVSGSKDGPYSVMVVVVDDILPKAEVHEESADVWQVLKGDAVFIIGGELGNPTLHKPKERVADFIRGGTEYPVKPGDIIDIPPGVPHQIDARGGRIELLIVKINASVV</sequence>
<dbReference type="STRING" id="1802270.A3C07_02780"/>
<dbReference type="SUPFAM" id="SSF51182">
    <property type="entry name" value="RmlC-like cupins"/>
    <property type="match status" value="1"/>
</dbReference>
<evidence type="ECO:0000313" key="1">
    <source>
        <dbReference type="EMBL" id="OGZ99931.1"/>
    </source>
</evidence>
<gene>
    <name evidence="1" type="ORF">A3C07_02780</name>
</gene>